<dbReference type="SUPFAM" id="SSF49785">
    <property type="entry name" value="Galactose-binding domain-like"/>
    <property type="match status" value="1"/>
</dbReference>
<dbReference type="Gene3D" id="2.60.120.1060">
    <property type="entry name" value="NPCBM/NEW2 domain"/>
    <property type="match status" value="1"/>
</dbReference>
<dbReference type="InterPro" id="IPR011071">
    <property type="entry name" value="Lyase_8-like_C"/>
</dbReference>
<comment type="caution">
    <text evidence="2">The sequence shown here is derived from an EMBL/GenBank/DDBJ whole genome shotgun (WGS) entry which is preliminary data.</text>
</comment>
<dbReference type="InterPro" id="IPR038637">
    <property type="entry name" value="NPCBM_sf"/>
</dbReference>
<dbReference type="GO" id="GO:0003824">
    <property type="term" value="F:catalytic activity"/>
    <property type="evidence" value="ECO:0007669"/>
    <property type="project" value="UniProtKB-ARBA"/>
</dbReference>
<protein>
    <submittedName>
        <fullName evidence="2">NPCBM/NEW2 domain protein</fullName>
    </submittedName>
</protein>
<dbReference type="Proteomes" id="UP000070080">
    <property type="component" value="Unassembled WGS sequence"/>
</dbReference>
<dbReference type="Gene3D" id="2.60.220.10">
    <property type="entry name" value="Polysaccharide lyase family 8-like, C-terminal"/>
    <property type="match status" value="1"/>
</dbReference>
<keyword evidence="3" id="KW-1185">Reference proteome</keyword>
<dbReference type="GO" id="GO:0005975">
    <property type="term" value="P:carbohydrate metabolic process"/>
    <property type="evidence" value="ECO:0007669"/>
    <property type="project" value="InterPro"/>
</dbReference>
<dbReference type="STRING" id="1497955.HMPREF1872_01055"/>
<reference evidence="3" key="1">
    <citation type="submission" date="2016-01" db="EMBL/GenBank/DDBJ databases">
        <authorList>
            <person name="Mitreva M."/>
            <person name="Pepin K.H."/>
            <person name="Mihindukulasuriya K.A."/>
            <person name="Fulton R."/>
            <person name="Fronick C."/>
            <person name="O'Laughlin M."/>
            <person name="Miner T."/>
            <person name="Herter B."/>
            <person name="Rosa B.A."/>
            <person name="Cordes M."/>
            <person name="Tomlinson C."/>
            <person name="Wollam A."/>
            <person name="Palsikar V.B."/>
            <person name="Mardis E.R."/>
            <person name="Wilson R.K."/>
        </authorList>
    </citation>
    <scope>NUCLEOTIDE SEQUENCE [LARGE SCALE GENOMIC DNA]</scope>
    <source>
        <strain evidence="3">KA00274</strain>
    </source>
</reference>
<dbReference type="SMART" id="SM00776">
    <property type="entry name" value="NPCBM"/>
    <property type="match status" value="1"/>
</dbReference>
<gene>
    <name evidence="2" type="ORF">HMPREF1872_01055</name>
</gene>
<proteinExistence type="predicted"/>
<evidence type="ECO:0000313" key="2">
    <source>
        <dbReference type="EMBL" id="KXB39934.1"/>
    </source>
</evidence>
<dbReference type="Gene3D" id="3.20.20.80">
    <property type="entry name" value="Glycosidases"/>
    <property type="match status" value="1"/>
</dbReference>
<evidence type="ECO:0000259" key="1">
    <source>
        <dbReference type="SMART" id="SM00776"/>
    </source>
</evidence>
<dbReference type="Pfam" id="PF08307">
    <property type="entry name" value="Glyco_hydro_98C"/>
    <property type="match status" value="1"/>
</dbReference>
<accession>A0A133Y9Y1</accession>
<dbReference type="InterPro" id="IPR013190">
    <property type="entry name" value="GH98_C"/>
</dbReference>
<dbReference type="EMBL" id="LSCV01000034">
    <property type="protein sequence ID" value="KXB39934.1"/>
    <property type="molecule type" value="Genomic_DNA"/>
</dbReference>
<dbReference type="Pfam" id="PF08305">
    <property type="entry name" value="NPCBM"/>
    <property type="match status" value="1"/>
</dbReference>
<dbReference type="InterPro" id="IPR008979">
    <property type="entry name" value="Galactose-bd-like_sf"/>
</dbReference>
<organism evidence="2 3">
    <name type="scientific">Amygdalobacter nucleatus</name>
    <dbReference type="NCBI Taxonomy" id="3029274"/>
    <lineage>
        <taxon>Bacteria</taxon>
        <taxon>Bacillati</taxon>
        <taxon>Bacillota</taxon>
        <taxon>Clostridia</taxon>
        <taxon>Eubacteriales</taxon>
        <taxon>Oscillospiraceae</taxon>
        <taxon>Amygdalobacter</taxon>
    </lineage>
</organism>
<sequence>MPGAVYLSDLDWLEATHGDADKNKSVQKDKPFTPGNNNKADAIRLTLNNKEVTFVKGLGTVADNPSTIKYDISNAGVTRFLTYVGIDHNANAFDPDYANVSKVEVVVDGNILYSSLARYPNGIAYDTEAILLDLKIPKNAKTLELKSYAGEHTWGDEIVFAGALFIANGRFDQKNEVIGTAEKRRKISNTHPLLMMPLYANGEDYLQGKYTFWGGDTLSAKWTNIDDDLKPYTVIQLHPDDLPKRDGAARDFYEYMLREAVNYINPKTGKSEPIPIILTAYTAGNMPYYTSAHWLTIDWIDAMYRKYPNLQGIFSTENYWIWADDIERKAAEYLKVSAKNGGYFIWAEQNNGAAIEKAFGKNGKPEFRKAVEQYNDNFIFMFKNTPAAEGNDAPTTSYMKGIWLANYSHQWGGLMDTWKWYETGKWRLFSPGNIGKSQGNRQWLTEPEAMLGEEALSIYLNGGAVYNFEHPSYTYGVKNEESLLFKEVIKNFFRYAIAHPGPSKEDIINSTKVLLHGDFSNAGNGNFFVGLNTEKAQTPLYTTGRYAVIPAVPSSLSVDALKKDTDTKNILVKNLKSAEFNQLEKKQEFFNSYYAEAYKGDIFAQQVGHSWFLYNYHVNDNVKQSGQLSILGHDLNLTIEPHTWLAISGSDNELTLSLNNFRTNKDDLWKGADTADQAKVLPQLSKKDAIRWIEDNYIQGPKLGDKRNTIIEISQVEKLPRVTVVDATTDSYDIPQVEFAAEEKLATISLVNNGHLKIKIEF</sequence>
<dbReference type="PATRIC" id="fig|1497955.3.peg.1025"/>
<name>A0A133Y9Y1_9FIRM</name>
<dbReference type="InterPro" id="IPR013222">
    <property type="entry name" value="Glyco_hyd_98_carb-bd"/>
</dbReference>
<dbReference type="Gene3D" id="3.30.2330.20">
    <property type="entry name" value="family 98 glycoside hydrolase"/>
    <property type="match status" value="1"/>
</dbReference>
<dbReference type="AlphaFoldDB" id="A0A133Y9Y1"/>
<feature type="domain" description="Glycosyl hydrolase family 98 putative carbohydrate-binding module" evidence="1">
    <location>
        <begin position="1"/>
        <end position="167"/>
    </location>
</feature>
<dbReference type="InterPro" id="IPR013191">
    <property type="entry name" value="GH98_central"/>
</dbReference>
<dbReference type="Pfam" id="PF08306">
    <property type="entry name" value="Glyco_hydro_98M"/>
    <property type="match status" value="1"/>
</dbReference>
<evidence type="ECO:0000313" key="3">
    <source>
        <dbReference type="Proteomes" id="UP000070080"/>
    </source>
</evidence>